<evidence type="ECO:0000313" key="2">
    <source>
        <dbReference type="Proteomes" id="UP000254545"/>
    </source>
</evidence>
<protein>
    <submittedName>
        <fullName evidence="1">Uncharacterized protein</fullName>
    </submittedName>
</protein>
<gene>
    <name evidence="1" type="ORF">NCTC9177_04434</name>
</gene>
<reference evidence="1 2" key="1">
    <citation type="submission" date="2018-06" db="EMBL/GenBank/DDBJ databases">
        <authorList>
            <consortium name="Pathogen Informatics"/>
            <person name="Doyle S."/>
        </authorList>
    </citation>
    <scope>NUCLEOTIDE SEQUENCE [LARGE SCALE GENOMIC DNA]</scope>
    <source>
        <strain evidence="1 2">NCTC9177</strain>
    </source>
</reference>
<organism evidence="1 2">
    <name type="scientific">Klebsiella variicola</name>
    <dbReference type="NCBI Taxonomy" id="244366"/>
    <lineage>
        <taxon>Bacteria</taxon>
        <taxon>Pseudomonadati</taxon>
        <taxon>Pseudomonadota</taxon>
        <taxon>Gammaproteobacteria</taxon>
        <taxon>Enterobacterales</taxon>
        <taxon>Enterobacteriaceae</taxon>
        <taxon>Klebsiella/Raoultella group</taxon>
        <taxon>Klebsiella</taxon>
        <taxon>Klebsiella pneumoniae complex</taxon>
    </lineage>
</organism>
<dbReference type="AlphaFoldDB" id="A0A7H4MJN7"/>
<dbReference type="EMBL" id="UGKR01000003">
    <property type="protein sequence ID" value="STS90537.1"/>
    <property type="molecule type" value="Genomic_DNA"/>
</dbReference>
<accession>A0A7H4MJN7</accession>
<dbReference type="Proteomes" id="UP000254545">
    <property type="component" value="Unassembled WGS sequence"/>
</dbReference>
<proteinExistence type="predicted"/>
<name>A0A7H4MJN7_KLEVA</name>
<evidence type="ECO:0000313" key="1">
    <source>
        <dbReference type="EMBL" id="STS90537.1"/>
    </source>
</evidence>
<comment type="caution">
    <text evidence="1">The sequence shown here is derived from an EMBL/GenBank/DDBJ whole genome shotgun (WGS) entry which is preliminary data.</text>
</comment>
<sequence>MKLSVLAFELKQVCGNSPSDCQAFPIPEIEHRVTCIRVSVPRKVINSPFFKHRQHALADLPVRDNTDALMFCGFL</sequence>